<proteinExistence type="predicted"/>
<evidence type="ECO:0000313" key="3">
    <source>
        <dbReference type="Proteomes" id="UP001519460"/>
    </source>
</evidence>
<reference evidence="2 3" key="1">
    <citation type="journal article" date="2023" name="Sci. Data">
        <title>Genome assembly of the Korean intertidal mud-creeper Batillaria attramentaria.</title>
        <authorList>
            <person name="Patra A.K."/>
            <person name="Ho P.T."/>
            <person name="Jun S."/>
            <person name="Lee S.J."/>
            <person name="Kim Y."/>
            <person name="Won Y.J."/>
        </authorList>
    </citation>
    <scope>NUCLEOTIDE SEQUENCE [LARGE SCALE GENOMIC DNA]</scope>
    <source>
        <strain evidence="2">Wonlab-2016</strain>
    </source>
</reference>
<evidence type="ECO:0000313" key="2">
    <source>
        <dbReference type="EMBL" id="KAK7486184.1"/>
    </source>
</evidence>
<feature type="region of interest" description="Disordered" evidence="1">
    <location>
        <begin position="1"/>
        <end position="29"/>
    </location>
</feature>
<gene>
    <name evidence="2" type="ORF">BaRGS_00022507</name>
</gene>
<protein>
    <submittedName>
        <fullName evidence="2">Uncharacterized protein</fullName>
    </submittedName>
</protein>
<evidence type="ECO:0000256" key="1">
    <source>
        <dbReference type="SAM" id="MobiDB-lite"/>
    </source>
</evidence>
<name>A0ABD0KG99_9CAEN</name>
<comment type="caution">
    <text evidence="2">The sequence shown here is derived from an EMBL/GenBank/DDBJ whole genome shotgun (WGS) entry which is preliminary data.</text>
</comment>
<keyword evidence="3" id="KW-1185">Reference proteome</keyword>
<accession>A0ABD0KG99</accession>
<organism evidence="2 3">
    <name type="scientific">Batillaria attramentaria</name>
    <dbReference type="NCBI Taxonomy" id="370345"/>
    <lineage>
        <taxon>Eukaryota</taxon>
        <taxon>Metazoa</taxon>
        <taxon>Spiralia</taxon>
        <taxon>Lophotrochozoa</taxon>
        <taxon>Mollusca</taxon>
        <taxon>Gastropoda</taxon>
        <taxon>Caenogastropoda</taxon>
        <taxon>Sorbeoconcha</taxon>
        <taxon>Cerithioidea</taxon>
        <taxon>Batillariidae</taxon>
        <taxon>Batillaria</taxon>
    </lineage>
</organism>
<dbReference type="Proteomes" id="UP001519460">
    <property type="component" value="Unassembled WGS sequence"/>
</dbReference>
<dbReference type="AlphaFoldDB" id="A0ABD0KG99"/>
<feature type="compositionally biased region" description="Basic residues" evidence="1">
    <location>
        <begin position="8"/>
        <end position="21"/>
    </location>
</feature>
<sequence>MTSGVRESKKKKTNPKKRRASAARLARRGDTSEYNLSQLIQSYSTFSFSARNPQMKKHDAHDKKQVHCISGFWRKINISLTGLGIALSLSHPIMFHASPYDTESGANPTGMMGGLGH</sequence>
<dbReference type="EMBL" id="JACVVK020000182">
    <property type="protein sequence ID" value="KAK7486184.1"/>
    <property type="molecule type" value="Genomic_DNA"/>
</dbReference>